<dbReference type="Pfam" id="PF05721">
    <property type="entry name" value="PhyH"/>
    <property type="match status" value="1"/>
</dbReference>
<keyword evidence="2" id="KW-0223">Dioxygenase</keyword>
<dbReference type="EMBL" id="JAUYVI010000004">
    <property type="protein sequence ID" value="MDQ7249055.1"/>
    <property type="molecule type" value="Genomic_DNA"/>
</dbReference>
<comment type="caution">
    <text evidence="2">The sequence shown here is derived from an EMBL/GenBank/DDBJ whole genome shotgun (WGS) entry which is preliminary data.</text>
</comment>
<sequence>MEVAAAISATDPFDPGYRLLRRVFDRAEITALAPVLARIPSSAAGRRWAGHELVALLQSPPMQPILRKLAELLPDMAILRAVAFRKDADANWFVPAHQDRSIPVPSVALPPGFDHVTRKPDGWQAEAPVALLAKMRNCRIFVDRATIEDGPLEVLPGSHRRGRIEQAEIPTIAGHWVPLIGEVGDAVILSPLLLHRSRRATDPSGRRVLQLELIPSEMAEALGLSAC</sequence>
<dbReference type="InterPro" id="IPR008775">
    <property type="entry name" value="Phytyl_CoA_dOase-like"/>
</dbReference>
<evidence type="ECO:0000313" key="3">
    <source>
        <dbReference type="Proteomes" id="UP001230156"/>
    </source>
</evidence>
<dbReference type="SUPFAM" id="SSF51197">
    <property type="entry name" value="Clavaminate synthase-like"/>
    <property type="match status" value="1"/>
</dbReference>
<dbReference type="Proteomes" id="UP001230156">
    <property type="component" value="Unassembled WGS sequence"/>
</dbReference>
<accession>A0ABU0YMX9</accession>
<keyword evidence="2" id="KW-0560">Oxidoreductase</keyword>
<comment type="cofactor">
    <cofactor evidence="1">
        <name>Fe(2+)</name>
        <dbReference type="ChEBI" id="CHEBI:29033"/>
    </cofactor>
</comment>
<dbReference type="Gene3D" id="2.60.120.620">
    <property type="entry name" value="q2cbj1_9rhob like domain"/>
    <property type="match status" value="1"/>
</dbReference>
<proteinExistence type="predicted"/>
<gene>
    <name evidence="2" type="ORF">Q8A70_15315</name>
</gene>
<reference evidence="3" key="1">
    <citation type="submission" date="2023-08" db="EMBL/GenBank/DDBJ databases">
        <title>Rhodospirillaceae gen. nov., a novel taxon isolated from the Yangtze River Yuezi River estuary sludge.</title>
        <authorList>
            <person name="Ruan L."/>
        </authorList>
    </citation>
    <scope>NUCLEOTIDE SEQUENCE [LARGE SCALE GENOMIC DNA]</scope>
    <source>
        <strain evidence="3">R-7</strain>
    </source>
</reference>
<evidence type="ECO:0000313" key="2">
    <source>
        <dbReference type="EMBL" id="MDQ7249055.1"/>
    </source>
</evidence>
<name>A0ABU0YMX9_9PROT</name>
<dbReference type="RefSeq" id="WP_379956603.1">
    <property type="nucleotide sequence ID" value="NZ_JAUYVI010000004.1"/>
</dbReference>
<keyword evidence="3" id="KW-1185">Reference proteome</keyword>
<dbReference type="PANTHER" id="PTHR20883">
    <property type="entry name" value="PHYTANOYL-COA DIOXYGENASE DOMAIN CONTAINING 1"/>
    <property type="match status" value="1"/>
</dbReference>
<evidence type="ECO:0000256" key="1">
    <source>
        <dbReference type="ARBA" id="ARBA00001954"/>
    </source>
</evidence>
<dbReference type="GO" id="GO:0051213">
    <property type="term" value="F:dioxygenase activity"/>
    <property type="evidence" value="ECO:0007669"/>
    <property type="project" value="UniProtKB-KW"/>
</dbReference>
<dbReference type="PANTHER" id="PTHR20883:SF48">
    <property type="entry name" value="ECTOINE DIOXYGENASE"/>
    <property type="match status" value="1"/>
</dbReference>
<protein>
    <submittedName>
        <fullName evidence="2">Phytanoyl-CoA dioxygenase family protein</fullName>
    </submittedName>
</protein>
<organism evidence="2 3">
    <name type="scientific">Dongia sedimenti</name>
    <dbReference type="NCBI Taxonomy" id="3064282"/>
    <lineage>
        <taxon>Bacteria</taxon>
        <taxon>Pseudomonadati</taxon>
        <taxon>Pseudomonadota</taxon>
        <taxon>Alphaproteobacteria</taxon>
        <taxon>Rhodospirillales</taxon>
        <taxon>Dongiaceae</taxon>
        <taxon>Dongia</taxon>
    </lineage>
</organism>